<feature type="transmembrane region" description="Helical" evidence="2">
    <location>
        <begin position="98"/>
        <end position="120"/>
    </location>
</feature>
<keyword evidence="2" id="KW-1133">Transmembrane helix</keyword>
<proteinExistence type="predicted"/>
<evidence type="ECO:0000313" key="4">
    <source>
        <dbReference type="Proteomes" id="UP001597277"/>
    </source>
</evidence>
<feature type="region of interest" description="Disordered" evidence="1">
    <location>
        <begin position="1"/>
        <end position="36"/>
    </location>
</feature>
<organism evidence="3 4">
    <name type="scientific">Georgenia deserti</name>
    <dbReference type="NCBI Taxonomy" id="2093781"/>
    <lineage>
        <taxon>Bacteria</taxon>
        <taxon>Bacillati</taxon>
        <taxon>Actinomycetota</taxon>
        <taxon>Actinomycetes</taxon>
        <taxon>Micrococcales</taxon>
        <taxon>Bogoriellaceae</taxon>
        <taxon>Georgenia</taxon>
    </lineage>
</organism>
<evidence type="ECO:0000313" key="3">
    <source>
        <dbReference type="EMBL" id="MFD1716646.1"/>
    </source>
</evidence>
<evidence type="ECO:0000256" key="2">
    <source>
        <dbReference type="SAM" id="Phobius"/>
    </source>
</evidence>
<dbReference type="EMBL" id="JBHUEE010000001">
    <property type="protein sequence ID" value="MFD1716646.1"/>
    <property type="molecule type" value="Genomic_DNA"/>
</dbReference>
<evidence type="ECO:0008006" key="5">
    <source>
        <dbReference type="Google" id="ProtNLM"/>
    </source>
</evidence>
<keyword evidence="2" id="KW-0812">Transmembrane</keyword>
<gene>
    <name evidence="3" type="ORF">ACFSE6_02275</name>
</gene>
<evidence type="ECO:0000256" key="1">
    <source>
        <dbReference type="SAM" id="MobiDB-lite"/>
    </source>
</evidence>
<name>A0ABW4KZB9_9MICO</name>
<accession>A0ABW4KZB9</accession>
<keyword evidence="2" id="KW-0472">Membrane</keyword>
<feature type="compositionally biased region" description="Pro residues" evidence="1">
    <location>
        <begin position="1"/>
        <end position="20"/>
    </location>
</feature>
<keyword evidence="4" id="KW-1185">Reference proteome</keyword>
<dbReference type="Proteomes" id="UP001597277">
    <property type="component" value="Unassembled WGS sequence"/>
</dbReference>
<protein>
    <recommendedName>
        <fullName evidence="5">Cytochrome d ubiquinol oxidase subunit II</fullName>
    </recommendedName>
</protein>
<feature type="transmembrane region" description="Helical" evidence="2">
    <location>
        <begin position="44"/>
        <end position="60"/>
    </location>
</feature>
<dbReference type="RefSeq" id="WP_388002075.1">
    <property type="nucleotide sequence ID" value="NZ_JBHUEE010000001.1"/>
</dbReference>
<sequence length="162" mass="17685">MPDPQSGPPPPPGTPYVPPSRRPRQNQDEPDPELQPRAMRTVRGFWLALLLAVGLALLSTPWPVPVAALIASAAAVGLGVVSLVRVRAAHVRGMVPATVIAGLVLAVFMTMTTTGQVWLWREYSAYAECMDSAITQQARDACQQQLDRMLQERMDQVQQMVS</sequence>
<feature type="transmembrane region" description="Helical" evidence="2">
    <location>
        <begin position="66"/>
        <end position="86"/>
    </location>
</feature>
<reference evidence="4" key="1">
    <citation type="journal article" date="2019" name="Int. J. Syst. Evol. Microbiol.">
        <title>The Global Catalogue of Microorganisms (GCM) 10K type strain sequencing project: providing services to taxonomists for standard genome sequencing and annotation.</title>
        <authorList>
            <consortium name="The Broad Institute Genomics Platform"/>
            <consortium name="The Broad Institute Genome Sequencing Center for Infectious Disease"/>
            <person name="Wu L."/>
            <person name="Ma J."/>
        </authorList>
    </citation>
    <scope>NUCLEOTIDE SEQUENCE [LARGE SCALE GENOMIC DNA]</scope>
    <source>
        <strain evidence="4">JCM 17130</strain>
    </source>
</reference>
<comment type="caution">
    <text evidence="3">The sequence shown here is derived from an EMBL/GenBank/DDBJ whole genome shotgun (WGS) entry which is preliminary data.</text>
</comment>